<sequence>MGDGRGNALAVGVRVRGSSLLALAVLAFCPALRRSDRETSGVSSGLAHMEHISESDKRSLTIVRPVDAVPVQPIVRWLRRLFGRRRKTTRAFCAAAKATSPGPLAHARKQLCNRLGRRSRSSLPVHSSVHQQQLQLKPWHRLFSQAGQPGDGAPDFFLFIKDYGWALRYGVRWMKEQVLNTEQPLQLEWIKLRRTVRDPETLLAASSEDLLDWSDVRAANYNGFKYQVKRVLDSGVEAVINFLEDKGVSLLIRPDDGIQIVNKAEPGRRFTHCWVDVMGMPLLPVVKSVSFFDLEQVLAMGYGGGKGKGGYGGYGFMPMWGGMMMKGYGKGKGKKGGGFKGVDPATKVWIGGLAEDADWKELQTVLETAGKTTWVECFQGKGKGTGAAAFKTAEEAQNAVSTLNGTDFKGSSLVVDVWVKAPKEEVAAAEAVAA</sequence>
<dbReference type="Pfam" id="PF00076">
    <property type="entry name" value="RRM_1"/>
    <property type="match status" value="1"/>
</dbReference>
<reference evidence="4" key="1">
    <citation type="submission" date="2021-02" db="EMBL/GenBank/DDBJ databases">
        <authorList>
            <person name="Dougan E. K."/>
            <person name="Rhodes N."/>
            <person name="Thang M."/>
            <person name="Chan C."/>
        </authorList>
    </citation>
    <scope>NUCLEOTIDE SEQUENCE</scope>
</reference>
<keyword evidence="2" id="KW-0732">Signal</keyword>
<protein>
    <recommendedName>
        <fullName evidence="3">RRM domain-containing protein</fullName>
    </recommendedName>
</protein>
<name>A0A813FDC5_POLGL</name>
<evidence type="ECO:0000259" key="3">
    <source>
        <dbReference type="PROSITE" id="PS50102"/>
    </source>
</evidence>
<proteinExistence type="predicted"/>
<gene>
    <name evidence="4" type="ORF">PGLA1383_LOCUS30264</name>
</gene>
<dbReference type="SUPFAM" id="SSF54928">
    <property type="entry name" value="RNA-binding domain, RBD"/>
    <property type="match status" value="1"/>
</dbReference>
<evidence type="ECO:0000313" key="5">
    <source>
        <dbReference type="Proteomes" id="UP000654075"/>
    </source>
</evidence>
<accession>A0A813FDC5</accession>
<dbReference type="SMART" id="SM00360">
    <property type="entry name" value="RRM"/>
    <property type="match status" value="1"/>
</dbReference>
<dbReference type="InterPro" id="IPR000504">
    <property type="entry name" value="RRM_dom"/>
</dbReference>
<comment type="caution">
    <text evidence="4">The sequence shown here is derived from an EMBL/GenBank/DDBJ whole genome shotgun (WGS) entry which is preliminary data.</text>
</comment>
<keyword evidence="1" id="KW-0694">RNA-binding</keyword>
<dbReference type="AlphaFoldDB" id="A0A813FDC5"/>
<dbReference type="Gene3D" id="3.30.70.330">
    <property type="match status" value="1"/>
</dbReference>
<dbReference type="InterPro" id="IPR012677">
    <property type="entry name" value="Nucleotide-bd_a/b_plait_sf"/>
</dbReference>
<feature type="domain" description="RRM" evidence="3">
    <location>
        <begin position="346"/>
        <end position="420"/>
    </location>
</feature>
<dbReference type="InterPro" id="IPR035979">
    <property type="entry name" value="RBD_domain_sf"/>
</dbReference>
<evidence type="ECO:0000256" key="2">
    <source>
        <dbReference type="SAM" id="SignalP"/>
    </source>
</evidence>
<dbReference type="EMBL" id="CAJNNV010025123">
    <property type="protein sequence ID" value="CAE8612467.1"/>
    <property type="molecule type" value="Genomic_DNA"/>
</dbReference>
<feature type="signal peptide" evidence="2">
    <location>
        <begin position="1"/>
        <end position="35"/>
    </location>
</feature>
<feature type="chain" id="PRO_5032476041" description="RRM domain-containing protein" evidence="2">
    <location>
        <begin position="36"/>
        <end position="434"/>
    </location>
</feature>
<dbReference type="GO" id="GO:0003723">
    <property type="term" value="F:RNA binding"/>
    <property type="evidence" value="ECO:0007669"/>
    <property type="project" value="UniProtKB-UniRule"/>
</dbReference>
<evidence type="ECO:0000256" key="1">
    <source>
        <dbReference type="PROSITE-ProRule" id="PRU00176"/>
    </source>
</evidence>
<dbReference type="PROSITE" id="PS50102">
    <property type="entry name" value="RRM"/>
    <property type="match status" value="1"/>
</dbReference>
<dbReference type="Proteomes" id="UP000654075">
    <property type="component" value="Unassembled WGS sequence"/>
</dbReference>
<organism evidence="4 5">
    <name type="scientific">Polarella glacialis</name>
    <name type="common">Dinoflagellate</name>
    <dbReference type="NCBI Taxonomy" id="89957"/>
    <lineage>
        <taxon>Eukaryota</taxon>
        <taxon>Sar</taxon>
        <taxon>Alveolata</taxon>
        <taxon>Dinophyceae</taxon>
        <taxon>Suessiales</taxon>
        <taxon>Suessiaceae</taxon>
        <taxon>Polarella</taxon>
    </lineage>
</organism>
<keyword evidence="5" id="KW-1185">Reference proteome</keyword>
<evidence type="ECO:0000313" key="4">
    <source>
        <dbReference type="EMBL" id="CAE8612467.1"/>
    </source>
</evidence>